<comment type="similarity">
    <text evidence="1">Belongs to the sigma-70 factor family. ECF subfamily.</text>
</comment>
<keyword evidence="3" id="KW-0731">Sigma factor</keyword>
<dbReference type="SUPFAM" id="SSF88946">
    <property type="entry name" value="Sigma2 domain of RNA polymerase sigma factors"/>
    <property type="match status" value="1"/>
</dbReference>
<evidence type="ECO:0000259" key="7">
    <source>
        <dbReference type="Pfam" id="PF08281"/>
    </source>
</evidence>
<dbReference type="SUPFAM" id="SSF88659">
    <property type="entry name" value="Sigma3 and sigma4 domains of RNA polymerase sigma factors"/>
    <property type="match status" value="1"/>
</dbReference>
<evidence type="ECO:0000256" key="4">
    <source>
        <dbReference type="ARBA" id="ARBA00023125"/>
    </source>
</evidence>
<dbReference type="RefSeq" id="WP_183475689.1">
    <property type="nucleotide sequence ID" value="NZ_JACIFO010000001.1"/>
</dbReference>
<keyword evidence="5" id="KW-0804">Transcription</keyword>
<dbReference type="InterPro" id="IPR013325">
    <property type="entry name" value="RNA_pol_sigma_r2"/>
</dbReference>
<dbReference type="GO" id="GO:0006352">
    <property type="term" value="P:DNA-templated transcription initiation"/>
    <property type="evidence" value="ECO:0007669"/>
    <property type="project" value="InterPro"/>
</dbReference>
<evidence type="ECO:0000313" key="9">
    <source>
        <dbReference type="Proteomes" id="UP000553034"/>
    </source>
</evidence>
<dbReference type="InterPro" id="IPR013324">
    <property type="entry name" value="RNA_pol_sigma_r3/r4-like"/>
</dbReference>
<protein>
    <submittedName>
        <fullName evidence="8">RNA polymerase sigma-70 factor (ECF subfamily)</fullName>
    </submittedName>
</protein>
<feature type="domain" description="RNA polymerase sigma-70 region 2" evidence="6">
    <location>
        <begin position="14"/>
        <end position="72"/>
    </location>
</feature>
<dbReference type="InterPro" id="IPR013249">
    <property type="entry name" value="RNA_pol_sigma70_r4_t2"/>
</dbReference>
<dbReference type="EMBL" id="JACIFO010000001">
    <property type="protein sequence ID" value="MBB4118052.1"/>
    <property type="molecule type" value="Genomic_DNA"/>
</dbReference>
<feature type="domain" description="RNA polymerase sigma factor 70 region 4 type 2" evidence="7">
    <location>
        <begin position="104"/>
        <end position="156"/>
    </location>
</feature>
<keyword evidence="9" id="KW-1185">Reference proteome</keyword>
<organism evidence="8 9">
    <name type="scientific">Mesonia hippocampi</name>
    <dbReference type="NCBI Taxonomy" id="1628250"/>
    <lineage>
        <taxon>Bacteria</taxon>
        <taxon>Pseudomonadati</taxon>
        <taxon>Bacteroidota</taxon>
        <taxon>Flavobacteriia</taxon>
        <taxon>Flavobacteriales</taxon>
        <taxon>Flavobacteriaceae</taxon>
        <taxon>Mesonia</taxon>
    </lineage>
</organism>
<evidence type="ECO:0000259" key="6">
    <source>
        <dbReference type="Pfam" id="PF04542"/>
    </source>
</evidence>
<evidence type="ECO:0000256" key="3">
    <source>
        <dbReference type="ARBA" id="ARBA00023082"/>
    </source>
</evidence>
<proteinExistence type="inferred from homology"/>
<dbReference type="Gene3D" id="1.10.1740.10">
    <property type="match status" value="1"/>
</dbReference>
<sequence>MTDKNFIDYLTNIKDLLFRLALRLLVSEDAAKDAVQEISMKLWKHKEKITQVNNPDAYAVTMMKNYCYDQLKLKQHNNLRIEHSNYKDAAIEIQHTTEVKDELQQVYTFLQTLSKQEQTLIQLRDIEQLEYTEIAAITTMKETSIRVALSRARKKIREQVLALHKYGTPAN</sequence>
<dbReference type="InterPro" id="IPR036388">
    <property type="entry name" value="WH-like_DNA-bd_sf"/>
</dbReference>
<accession>A0A840EFR0</accession>
<dbReference type="GO" id="GO:0016987">
    <property type="term" value="F:sigma factor activity"/>
    <property type="evidence" value="ECO:0007669"/>
    <property type="project" value="UniProtKB-KW"/>
</dbReference>
<dbReference type="InterPro" id="IPR007627">
    <property type="entry name" value="RNA_pol_sigma70_r2"/>
</dbReference>
<gene>
    <name evidence="8" type="ORF">GGR32_000324</name>
</gene>
<dbReference type="InterPro" id="IPR039425">
    <property type="entry name" value="RNA_pol_sigma-70-like"/>
</dbReference>
<reference evidence="8 9" key="1">
    <citation type="submission" date="2020-08" db="EMBL/GenBank/DDBJ databases">
        <title>Genomic Encyclopedia of Type Strains, Phase IV (KMG-IV): sequencing the most valuable type-strain genomes for metagenomic binning, comparative biology and taxonomic classification.</title>
        <authorList>
            <person name="Goeker M."/>
        </authorList>
    </citation>
    <scope>NUCLEOTIDE SEQUENCE [LARGE SCALE GENOMIC DNA]</scope>
    <source>
        <strain evidence="8 9">DSM 29568</strain>
    </source>
</reference>
<comment type="caution">
    <text evidence="8">The sequence shown here is derived from an EMBL/GenBank/DDBJ whole genome shotgun (WGS) entry which is preliminary data.</text>
</comment>
<dbReference type="PANTHER" id="PTHR43133:SF8">
    <property type="entry name" value="RNA POLYMERASE SIGMA FACTOR HI_1459-RELATED"/>
    <property type="match status" value="1"/>
</dbReference>
<dbReference type="Proteomes" id="UP000553034">
    <property type="component" value="Unassembled WGS sequence"/>
</dbReference>
<name>A0A840EFR0_9FLAO</name>
<keyword evidence="4" id="KW-0238">DNA-binding</keyword>
<evidence type="ECO:0000256" key="5">
    <source>
        <dbReference type="ARBA" id="ARBA00023163"/>
    </source>
</evidence>
<dbReference type="NCBIfam" id="TIGR02937">
    <property type="entry name" value="sigma70-ECF"/>
    <property type="match status" value="1"/>
</dbReference>
<evidence type="ECO:0000256" key="2">
    <source>
        <dbReference type="ARBA" id="ARBA00023015"/>
    </source>
</evidence>
<keyword evidence="2" id="KW-0805">Transcription regulation</keyword>
<dbReference type="PANTHER" id="PTHR43133">
    <property type="entry name" value="RNA POLYMERASE ECF-TYPE SIGMA FACTO"/>
    <property type="match status" value="1"/>
</dbReference>
<evidence type="ECO:0000313" key="8">
    <source>
        <dbReference type="EMBL" id="MBB4118052.1"/>
    </source>
</evidence>
<dbReference type="Pfam" id="PF08281">
    <property type="entry name" value="Sigma70_r4_2"/>
    <property type="match status" value="1"/>
</dbReference>
<dbReference type="InterPro" id="IPR014284">
    <property type="entry name" value="RNA_pol_sigma-70_dom"/>
</dbReference>
<dbReference type="AlphaFoldDB" id="A0A840EFR0"/>
<dbReference type="GO" id="GO:0003677">
    <property type="term" value="F:DNA binding"/>
    <property type="evidence" value="ECO:0007669"/>
    <property type="project" value="UniProtKB-KW"/>
</dbReference>
<dbReference type="Pfam" id="PF04542">
    <property type="entry name" value="Sigma70_r2"/>
    <property type="match status" value="1"/>
</dbReference>
<evidence type="ECO:0000256" key="1">
    <source>
        <dbReference type="ARBA" id="ARBA00010641"/>
    </source>
</evidence>
<dbReference type="Gene3D" id="1.10.10.10">
    <property type="entry name" value="Winged helix-like DNA-binding domain superfamily/Winged helix DNA-binding domain"/>
    <property type="match status" value="1"/>
</dbReference>